<dbReference type="GO" id="GO:0008270">
    <property type="term" value="F:zinc ion binding"/>
    <property type="evidence" value="ECO:0007669"/>
    <property type="project" value="InterPro"/>
</dbReference>
<evidence type="ECO:0000256" key="1">
    <source>
        <dbReference type="ARBA" id="ARBA00004173"/>
    </source>
</evidence>
<evidence type="ECO:0000256" key="2">
    <source>
        <dbReference type="ARBA" id="ARBA00007894"/>
    </source>
</evidence>
<dbReference type="InterPro" id="IPR014729">
    <property type="entry name" value="Rossmann-like_a/b/a_fold"/>
</dbReference>
<dbReference type="EC" id="6.1.1.24" evidence="10"/>
<comment type="catalytic activity">
    <reaction evidence="15">
        <text>tRNA(Glx) + L-glutamate + ATP = L-glutamyl-tRNA(Glx) + AMP + diphosphate</text>
        <dbReference type="Rhea" id="RHEA:18397"/>
        <dbReference type="Rhea" id="RHEA-COMP:9713"/>
        <dbReference type="Rhea" id="RHEA-COMP:9716"/>
        <dbReference type="ChEBI" id="CHEBI:29985"/>
        <dbReference type="ChEBI" id="CHEBI:30616"/>
        <dbReference type="ChEBI" id="CHEBI:33019"/>
        <dbReference type="ChEBI" id="CHEBI:78442"/>
        <dbReference type="ChEBI" id="CHEBI:78520"/>
        <dbReference type="ChEBI" id="CHEBI:456215"/>
        <dbReference type="EC" id="6.1.1.24"/>
    </reaction>
    <physiologicalReaction direction="left-to-right" evidence="15">
        <dbReference type="Rhea" id="RHEA:18398"/>
    </physiologicalReaction>
</comment>
<dbReference type="GO" id="GO:0005739">
    <property type="term" value="C:mitochondrion"/>
    <property type="evidence" value="ECO:0007669"/>
    <property type="project" value="UniProtKB-SubCell"/>
</dbReference>
<dbReference type="HAMAP" id="MF_00022">
    <property type="entry name" value="Glu_tRNA_synth_type1"/>
    <property type="match status" value="1"/>
</dbReference>
<evidence type="ECO:0000256" key="11">
    <source>
        <dbReference type="ARBA" id="ARBA00044142"/>
    </source>
</evidence>
<dbReference type="Pfam" id="PF19269">
    <property type="entry name" value="Anticodon_2"/>
    <property type="match status" value="1"/>
</dbReference>
<comment type="catalytic activity">
    <reaction evidence="16">
        <text>tRNA(Gln) + L-glutamate + ATP = L-glutamyl-tRNA(Gln) + AMP + diphosphate</text>
        <dbReference type="Rhea" id="RHEA:64612"/>
        <dbReference type="Rhea" id="RHEA-COMP:9662"/>
        <dbReference type="Rhea" id="RHEA-COMP:9684"/>
        <dbReference type="ChEBI" id="CHEBI:29985"/>
        <dbReference type="ChEBI" id="CHEBI:30616"/>
        <dbReference type="ChEBI" id="CHEBI:33019"/>
        <dbReference type="ChEBI" id="CHEBI:78442"/>
        <dbReference type="ChEBI" id="CHEBI:78520"/>
        <dbReference type="ChEBI" id="CHEBI:456215"/>
    </reaction>
    <physiologicalReaction direction="left-to-right" evidence="16">
        <dbReference type="Rhea" id="RHEA:64613"/>
    </physiologicalReaction>
</comment>
<dbReference type="EMBL" id="GFDL01002924">
    <property type="protein sequence ID" value="JAV32121.1"/>
    <property type="molecule type" value="Transcribed_RNA"/>
</dbReference>
<evidence type="ECO:0000256" key="3">
    <source>
        <dbReference type="ARBA" id="ARBA00012835"/>
    </source>
</evidence>
<dbReference type="PANTHER" id="PTHR43311:SF2">
    <property type="entry name" value="GLUTAMATE--TRNA LIGASE, MITOCHONDRIAL-RELATED"/>
    <property type="match status" value="1"/>
</dbReference>
<proteinExistence type="inferred from homology"/>
<evidence type="ECO:0000313" key="20">
    <source>
        <dbReference type="EMBL" id="JAV32121.1"/>
    </source>
</evidence>
<dbReference type="Gene3D" id="3.40.50.620">
    <property type="entry name" value="HUPs"/>
    <property type="match status" value="1"/>
</dbReference>
<comment type="similarity">
    <text evidence="2">Belongs to the class-I aminoacyl-tRNA synthetase family. Glutamate--tRNA ligase type 1 subfamily.</text>
</comment>
<dbReference type="GO" id="GO:0006424">
    <property type="term" value="P:glutamyl-tRNA aminoacylation"/>
    <property type="evidence" value="ECO:0007669"/>
    <property type="project" value="InterPro"/>
</dbReference>
<dbReference type="GO" id="GO:0004818">
    <property type="term" value="F:glutamate-tRNA ligase activity"/>
    <property type="evidence" value="ECO:0007669"/>
    <property type="project" value="UniProtKB-EC"/>
</dbReference>
<dbReference type="InterPro" id="IPR020751">
    <property type="entry name" value="aa-tRNA-synth_I_codon-bd_sub2"/>
</dbReference>
<dbReference type="CDD" id="cd00808">
    <property type="entry name" value="GluRS_core"/>
    <property type="match status" value="1"/>
</dbReference>
<dbReference type="InterPro" id="IPR045462">
    <property type="entry name" value="aa-tRNA-synth_I_cd-bd"/>
</dbReference>
<reference evidence="20" key="1">
    <citation type="submission" date="2017-01" db="EMBL/GenBank/DDBJ databases">
        <title>A deep insight into the sialotranscriptome of adult male and female Cluex tarsalis mosquitoes.</title>
        <authorList>
            <person name="Ribeiro J.M."/>
            <person name="Moreira F."/>
            <person name="Bernard K.A."/>
            <person name="Calvo E."/>
        </authorList>
    </citation>
    <scope>NUCLEOTIDE SEQUENCE</scope>
    <source>
        <strain evidence="20">Kern County</strain>
        <tissue evidence="20">Salivary glands</tissue>
    </source>
</reference>
<dbReference type="SUPFAM" id="SSF52374">
    <property type="entry name" value="Nucleotidylyl transferase"/>
    <property type="match status" value="1"/>
</dbReference>
<feature type="domain" description="Aminoacyl-tRNA synthetase class I anticodon-binding" evidence="19">
    <location>
        <begin position="408"/>
        <end position="529"/>
    </location>
</feature>
<dbReference type="PANTHER" id="PTHR43311">
    <property type="entry name" value="GLUTAMATE--TRNA LIGASE"/>
    <property type="match status" value="1"/>
</dbReference>
<comment type="subcellular location">
    <subcellularLocation>
        <location evidence="1">Mitochondrion</location>
    </subcellularLocation>
</comment>
<dbReference type="InterPro" id="IPR049940">
    <property type="entry name" value="GluQ/Sye"/>
</dbReference>
<dbReference type="FunFam" id="3.40.50.620:FF:000045">
    <property type="entry name" value="Glutamate--tRNA ligase, mitochondrial"/>
    <property type="match status" value="1"/>
</dbReference>
<dbReference type="EC" id="6.1.1.17" evidence="3"/>
<dbReference type="GO" id="GO:0000049">
    <property type="term" value="F:tRNA binding"/>
    <property type="evidence" value="ECO:0007669"/>
    <property type="project" value="InterPro"/>
</dbReference>
<feature type="domain" description="Glutamyl/glutaminyl-tRNA synthetase class Ib catalytic" evidence="18">
    <location>
        <begin position="49"/>
        <end position="329"/>
    </location>
</feature>
<evidence type="ECO:0000256" key="15">
    <source>
        <dbReference type="ARBA" id="ARBA00047479"/>
    </source>
</evidence>
<dbReference type="Pfam" id="PF00749">
    <property type="entry name" value="tRNA-synt_1c"/>
    <property type="match status" value="1"/>
</dbReference>
<dbReference type="SUPFAM" id="SSF48163">
    <property type="entry name" value="An anticodon-binding domain of class I aminoacyl-tRNA synthetases"/>
    <property type="match status" value="1"/>
</dbReference>
<evidence type="ECO:0000256" key="9">
    <source>
        <dbReference type="ARBA" id="ARBA00030865"/>
    </source>
</evidence>
<evidence type="ECO:0000256" key="12">
    <source>
        <dbReference type="ARBA" id="ARBA00044251"/>
    </source>
</evidence>
<evidence type="ECO:0000256" key="14">
    <source>
        <dbReference type="ARBA" id="ARBA00047366"/>
    </source>
</evidence>
<evidence type="ECO:0000256" key="8">
    <source>
        <dbReference type="ARBA" id="ARBA00023146"/>
    </source>
</evidence>
<evidence type="ECO:0000256" key="6">
    <source>
        <dbReference type="ARBA" id="ARBA00022840"/>
    </source>
</evidence>
<keyword evidence="8 17" id="KW-0030">Aminoacyl-tRNA synthetase</keyword>
<comment type="catalytic activity">
    <reaction evidence="14">
        <text>tRNA(Glu) + L-glutamate + ATP = L-glutamyl-tRNA(Glu) + AMP + diphosphate</text>
        <dbReference type="Rhea" id="RHEA:23540"/>
        <dbReference type="Rhea" id="RHEA-COMP:9663"/>
        <dbReference type="Rhea" id="RHEA-COMP:9680"/>
        <dbReference type="ChEBI" id="CHEBI:29985"/>
        <dbReference type="ChEBI" id="CHEBI:30616"/>
        <dbReference type="ChEBI" id="CHEBI:33019"/>
        <dbReference type="ChEBI" id="CHEBI:78442"/>
        <dbReference type="ChEBI" id="CHEBI:78520"/>
        <dbReference type="ChEBI" id="CHEBI:456215"/>
        <dbReference type="EC" id="6.1.1.17"/>
    </reaction>
    <physiologicalReaction direction="left-to-right" evidence="14">
        <dbReference type="Rhea" id="RHEA:23541"/>
    </physiologicalReaction>
</comment>
<evidence type="ECO:0000256" key="5">
    <source>
        <dbReference type="ARBA" id="ARBA00022741"/>
    </source>
</evidence>
<keyword evidence="6 17" id="KW-0067">ATP-binding</keyword>
<evidence type="ECO:0000259" key="19">
    <source>
        <dbReference type="Pfam" id="PF19269"/>
    </source>
</evidence>
<evidence type="ECO:0000256" key="10">
    <source>
        <dbReference type="ARBA" id="ARBA00044054"/>
    </source>
</evidence>
<accession>A0A1Q3FWX7</accession>
<dbReference type="GO" id="GO:0005524">
    <property type="term" value="F:ATP binding"/>
    <property type="evidence" value="ECO:0007669"/>
    <property type="project" value="UniProtKB-KW"/>
</dbReference>
<dbReference type="InterPro" id="IPR033910">
    <property type="entry name" value="GluRS_core"/>
</dbReference>
<dbReference type="PRINTS" id="PR00987">
    <property type="entry name" value="TRNASYNTHGLU"/>
</dbReference>
<evidence type="ECO:0000256" key="16">
    <source>
        <dbReference type="ARBA" id="ARBA00047689"/>
    </source>
</evidence>
<keyword evidence="4 17" id="KW-0436">Ligase</keyword>
<dbReference type="InterPro" id="IPR020058">
    <property type="entry name" value="Glu/Gln-tRNA-synth_Ib_cat-dom"/>
</dbReference>
<dbReference type="InterPro" id="IPR004527">
    <property type="entry name" value="Glu-tRNA-ligase_bac/mito"/>
</dbReference>
<evidence type="ECO:0000259" key="18">
    <source>
        <dbReference type="Pfam" id="PF00749"/>
    </source>
</evidence>
<name>A0A1Q3FWX7_CULTA</name>
<protein>
    <recommendedName>
        <fullName evidence="11">Nondiscriminating glutamyl-tRNA synthetase EARS2, mitochondrial</fullName>
        <ecNumber evidence="3">6.1.1.17</ecNumber>
        <ecNumber evidence="10">6.1.1.24</ecNumber>
    </recommendedName>
    <alternativeName>
        <fullName evidence="13">Glutamate--tRNA(Gln) ligase EARS2, mitochondrial</fullName>
    </alternativeName>
    <alternativeName>
        <fullName evidence="9">Glutamyl-tRNA synthetase</fullName>
    </alternativeName>
    <alternativeName>
        <fullName evidence="12">Mitochondrial glutamyl-tRNA synthetase</fullName>
    </alternativeName>
</protein>
<organism evidence="20">
    <name type="scientific">Culex tarsalis</name>
    <name type="common">Encephalitis mosquito</name>
    <dbReference type="NCBI Taxonomy" id="7177"/>
    <lineage>
        <taxon>Eukaryota</taxon>
        <taxon>Metazoa</taxon>
        <taxon>Ecdysozoa</taxon>
        <taxon>Arthropoda</taxon>
        <taxon>Hexapoda</taxon>
        <taxon>Insecta</taxon>
        <taxon>Pterygota</taxon>
        <taxon>Neoptera</taxon>
        <taxon>Endopterygota</taxon>
        <taxon>Diptera</taxon>
        <taxon>Nematocera</taxon>
        <taxon>Culicoidea</taxon>
        <taxon>Culicidae</taxon>
        <taxon>Culicinae</taxon>
        <taxon>Culicini</taxon>
        <taxon>Culex</taxon>
        <taxon>Culex</taxon>
    </lineage>
</organism>
<evidence type="ECO:0000256" key="17">
    <source>
        <dbReference type="RuleBase" id="RU363037"/>
    </source>
</evidence>
<keyword evidence="7 17" id="KW-0648">Protein biosynthesis</keyword>
<evidence type="ECO:0000256" key="7">
    <source>
        <dbReference type="ARBA" id="ARBA00022917"/>
    </source>
</evidence>
<dbReference type="NCBIfam" id="TIGR00464">
    <property type="entry name" value="gltX_bact"/>
    <property type="match status" value="1"/>
</dbReference>
<dbReference type="Gene3D" id="1.10.10.350">
    <property type="match status" value="1"/>
</dbReference>
<dbReference type="AlphaFoldDB" id="A0A1Q3FWX7"/>
<evidence type="ECO:0000256" key="13">
    <source>
        <dbReference type="ARBA" id="ARBA00044313"/>
    </source>
</evidence>
<dbReference type="InterPro" id="IPR001412">
    <property type="entry name" value="aa-tRNA-synth_I_CS"/>
</dbReference>
<sequence length="535" mass="61385">MHFYRKILPKRLPHLLRTAGGPTAWTRQLCSKLPAEAETSSPAPPSDVVRVRFAPSPTGFMHLGGLRTALFNYLFAKSRGGKFILRIEDTDQERLVEGAKERIYEDLRWAGIEPDESPWNGGEFGPYVQSARYEVYKREIRKLMEDGRAYHCFCSERRLELLRKEAVRLRQVPKYDNKCRHLTPGQVAERLAKNDKFCIRFKVDPKADEFHDMIYGKIVYFLAQNEGDPVIIKSDGFPTYHFANVVDDHYMRITHVLRGVEWQISTPKHIQMFEAFGWRPPQYAHLPLVMNPNGSKLSKRQGDVQLDYYRRMGIFPQALLNFITQSGGGFDRDLVQVTGVQMADLIGHFDIKKINAHSSRLNPDLLKQCNREEIAHQLQHCPEKAAGLVQEVIRMVRAEYKDNLKQLDLDEKHVRAVLDWSVTRIDALQDLVKGKLSFLWVLPKGARRDKTVDADTLAALAQNLAAEWVPTFTKADLSRFLKAFAERHQLAFDVLMKSLRSCLSGLDEGPGVAEMMEILGRDKTLERMLIAAKKR</sequence>
<dbReference type="PROSITE" id="PS00178">
    <property type="entry name" value="AA_TRNA_LIGASE_I"/>
    <property type="match status" value="1"/>
</dbReference>
<keyword evidence="5 17" id="KW-0547">Nucleotide-binding</keyword>
<dbReference type="GO" id="GO:0050561">
    <property type="term" value="F:glutamate-tRNA(Gln) ligase activity"/>
    <property type="evidence" value="ECO:0007669"/>
    <property type="project" value="UniProtKB-EC"/>
</dbReference>
<evidence type="ECO:0000256" key="4">
    <source>
        <dbReference type="ARBA" id="ARBA00022598"/>
    </source>
</evidence>
<dbReference type="InterPro" id="IPR000924">
    <property type="entry name" value="Glu/Gln-tRNA-synth"/>
</dbReference>
<dbReference type="InterPro" id="IPR008925">
    <property type="entry name" value="aa_tRNA-synth_I_cd-bd_sf"/>
</dbReference>